<dbReference type="EMBL" id="KB446563">
    <property type="protein sequence ID" value="EME78852.1"/>
    <property type="molecule type" value="Genomic_DNA"/>
</dbReference>
<gene>
    <name evidence="2" type="ORF">MYCFIDRAFT_199955</name>
</gene>
<name>M3AN28_PSEFD</name>
<dbReference type="VEuPathDB" id="FungiDB:MYCFIDRAFT_199955"/>
<reference evidence="2 3" key="1">
    <citation type="journal article" date="2012" name="PLoS Pathog.">
        <title>Diverse lifestyles and strategies of plant pathogenesis encoded in the genomes of eighteen Dothideomycetes fungi.</title>
        <authorList>
            <person name="Ohm R.A."/>
            <person name="Feau N."/>
            <person name="Henrissat B."/>
            <person name="Schoch C.L."/>
            <person name="Horwitz B.A."/>
            <person name="Barry K.W."/>
            <person name="Condon B.J."/>
            <person name="Copeland A.C."/>
            <person name="Dhillon B."/>
            <person name="Glaser F."/>
            <person name="Hesse C.N."/>
            <person name="Kosti I."/>
            <person name="LaButti K."/>
            <person name="Lindquist E.A."/>
            <person name="Lucas S."/>
            <person name="Salamov A.A."/>
            <person name="Bradshaw R.E."/>
            <person name="Ciuffetti L."/>
            <person name="Hamelin R.C."/>
            <person name="Kema G.H.J."/>
            <person name="Lawrence C."/>
            <person name="Scott J.A."/>
            <person name="Spatafora J.W."/>
            <person name="Turgeon B.G."/>
            <person name="de Wit P.J.G.M."/>
            <person name="Zhong S."/>
            <person name="Goodwin S.B."/>
            <person name="Grigoriev I.V."/>
        </authorList>
    </citation>
    <scope>NUCLEOTIDE SEQUENCE [LARGE SCALE GENOMIC DNA]</scope>
    <source>
        <strain evidence="2 3">CIRAD86</strain>
    </source>
</reference>
<sequence length="143" mass="15460">MDRADKILGNLASIGTVFACDCASGKFERLPAILWLGLLQFVVLYPDHRTLLAAQCTRSLHAIDKADERAPIAWHGEDCDGTAETRNMDSAEMMRLGDALCIQGPSARTLQSAATAQSDITALRPGMPEKRGKNILAPTKPPQ</sequence>
<accession>M3AN28</accession>
<evidence type="ECO:0000256" key="1">
    <source>
        <dbReference type="SAM" id="MobiDB-lite"/>
    </source>
</evidence>
<evidence type="ECO:0000313" key="3">
    <source>
        <dbReference type="Proteomes" id="UP000016932"/>
    </source>
</evidence>
<dbReference type="RefSeq" id="XP_007931114.1">
    <property type="nucleotide sequence ID" value="XM_007932923.1"/>
</dbReference>
<evidence type="ECO:0000313" key="2">
    <source>
        <dbReference type="EMBL" id="EME78852.1"/>
    </source>
</evidence>
<dbReference type="Proteomes" id="UP000016932">
    <property type="component" value="Unassembled WGS sequence"/>
</dbReference>
<dbReference type="KEGG" id="pfj:MYCFIDRAFT_199955"/>
<dbReference type="HOGENOM" id="CLU_1807062_0_0_1"/>
<dbReference type="PROSITE" id="PS51257">
    <property type="entry name" value="PROKAR_LIPOPROTEIN"/>
    <property type="match status" value="1"/>
</dbReference>
<proteinExistence type="predicted"/>
<dbReference type="AlphaFoldDB" id="M3AN28"/>
<protein>
    <submittedName>
        <fullName evidence="2">Uncharacterized protein</fullName>
    </submittedName>
</protein>
<dbReference type="GeneID" id="19335836"/>
<keyword evidence="3" id="KW-1185">Reference proteome</keyword>
<organism evidence="2 3">
    <name type="scientific">Pseudocercospora fijiensis (strain CIRAD86)</name>
    <name type="common">Black leaf streak disease fungus</name>
    <name type="synonym">Mycosphaerella fijiensis</name>
    <dbReference type="NCBI Taxonomy" id="383855"/>
    <lineage>
        <taxon>Eukaryota</taxon>
        <taxon>Fungi</taxon>
        <taxon>Dikarya</taxon>
        <taxon>Ascomycota</taxon>
        <taxon>Pezizomycotina</taxon>
        <taxon>Dothideomycetes</taxon>
        <taxon>Dothideomycetidae</taxon>
        <taxon>Mycosphaerellales</taxon>
        <taxon>Mycosphaerellaceae</taxon>
        <taxon>Pseudocercospora</taxon>
    </lineage>
</organism>
<feature type="region of interest" description="Disordered" evidence="1">
    <location>
        <begin position="120"/>
        <end position="143"/>
    </location>
</feature>